<dbReference type="Proteomes" id="UP000309186">
    <property type="component" value="Unassembled WGS sequence"/>
</dbReference>
<accession>A0A5R9Q511</accession>
<keyword evidence="1" id="KW-0812">Transmembrane</keyword>
<feature type="domain" description="MacB-like periplasmic core" evidence="2">
    <location>
        <begin position="506"/>
        <end position="608"/>
    </location>
</feature>
<gene>
    <name evidence="3" type="ORF">C1E24_06560</name>
</gene>
<feature type="transmembrane region" description="Helical" evidence="1">
    <location>
        <begin position="329"/>
        <end position="350"/>
    </location>
</feature>
<dbReference type="PANTHER" id="PTHR30572:SF4">
    <property type="entry name" value="ABC TRANSPORTER PERMEASE YTRF"/>
    <property type="match status" value="1"/>
</dbReference>
<evidence type="ECO:0000256" key="1">
    <source>
        <dbReference type="SAM" id="Phobius"/>
    </source>
</evidence>
<dbReference type="RefSeq" id="WP_138479898.1">
    <property type="nucleotide sequence ID" value="NZ_PPSW01000008.1"/>
</dbReference>
<dbReference type="Pfam" id="PF12704">
    <property type="entry name" value="MacB_PCD"/>
    <property type="match status" value="1"/>
</dbReference>
<proteinExistence type="predicted"/>
<dbReference type="InterPro" id="IPR050250">
    <property type="entry name" value="Macrolide_Exporter_MacB"/>
</dbReference>
<name>A0A5R9Q511_9GAMM</name>
<protein>
    <recommendedName>
        <fullName evidence="2">MacB-like periplasmic core domain-containing protein</fullName>
    </recommendedName>
</protein>
<keyword evidence="1" id="KW-0472">Membrane</keyword>
<organism evidence="3 4">
    <name type="scientific">Pseudoalteromonas phenolica</name>
    <dbReference type="NCBI Taxonomy" id="161398"/>
    <lineage>
        <taxon>Bacteria</taxon>
        <taxon>Pseudomonadati</taxon>
        <taxon>Pseudomonadota</taxon>
        <taxon>Gammaproteobacteria</taxon>
        <taxon>Alteromonadales</taxon>
        <taxon>Pseudoalteromonadaceae</taxon>
        <taxon>Pseudoalteromonas</taxon>
    </lineage>
</organism>
<feature type="transmembrane region" description="Helical" evidence="1">
    <location>
        <begin position="362"/>
        <end position="386"/>
    </location>
</feature>
<feature type="transmembrane region" description="Helical" evidence="1">
    <location>
        <begin position="407"/>
        <end position="431"/>
    </location>
</feature>
<feature type="transmembrane region" description="Helical" evidence="1">
    <location>
        <begin position="709"/>
        <end position="738"/>
    </location>
</feature>
<dbReference type="InterPro" id="IPR025857">
    <property type="entry name" value="MacB_PCD"/>
</dbReference>
<dbReference type="OrthoDB" id="9770036at2"/>
<feature type="transmembrane region" description="Helical" evidence="1">
    <location>
        <begin position="23"/>
        <end position="43"/>
    </location>
</feature>
<evidence type="ECO:0000259" key="2">
    <source>
        <dbReference type="Pfam" id="PF12704"/>
    </source>
</evidence>
<feature type="transmembrane region" description="Helical" evidence="1">
    <location>
        <begin position="663"/>
        <end position="688"/>
    </location>
</feature>
<keyword evidence="1" id="KW-1133">Transmembrane helix</keyword>
<comment type="caution">
    <text evidence="3">The sequence shown here is derived from an EMBL/GenBank/DDBJ whole genome shotgun (WGS) entry which is preliminary data.</text>
</comment>
<sequence length="790" mass="88475">MHNQQAIDYAINWLKYLKNQPKLWLVSLLVAIPLSSIMALYSYKQAYVSPSFAGISATNGIAQVYITGEGTHSPLDTSILEELKRSAPNIYPGAEKQLPLKAMLSVGQPQPIDMNVSFFSGGFQQLGLSAFQGSFEQMEFPSAGSEVVGAISYQFWLTHFKKQNPLNQAISINGVMIKIVAVLPPEFRSLRKNTQTDIVIPYAFKQNITGSSSFTPDTLTYLMGVDTTRAQQLLDNAKPSLIENFFIFDDNNLEAISAFGLTPSDYLITTQRVLMLTLVFVTLLLFCIIAFCGYVIGELYKKQKEYLVRTMSGANKRDIRVQKLIEESLLALFVTSLVMVLQPVAHFMIFDFFNAKQGHLPISQLILFYALLASCHFALLRALTLTQENTVKTSLGRSSSLTLSERIQAYGLLSFLMCTTLAALVIASSALNRQVALSKVSYGFKPENIQYFELKIDNNNQNTFYANDQHRQLLFELKKIPNLNHVALSFTIPLLDRSTFSQWYTSSSKAIGDTQQTETASIAVTPDYFVVLGTKLIIGNTFTETDYTKVIVNQTLWKKYFKDQSLSNAHLVRVDTSGHSRKYQVIGVVEDIKYQGPDNTPTPVVYEPKVALAGSAIIIVKNETGLFDKSIIQQSVKSISQKYDIGSTWQLENLVNEEQKPRWTITVLTLIVAITLLLASVLFSASLVSQLIQKLALELSLRHSMGARFISLFMQLYLPFFIPFFIFSAVIFISLPYLSKFAAFEHLTHVTTGQQNTLFITCCFSLIAITSAIFMINLKKNSNNTWHTLS</sequence>
<evidence type="ECO:0000313" key="3">
    <source>
        <dbReference type="EMBL" id="TLX47894.1"/>
    </source>
</evidence>
<feature type="transmembrane region" description="Helical" evidence="1">
    <location>
        <begin position="758"/>
        <end position="778"/>
    </location>
</feature>
<feature type="transmembrane region" description="Helical" evidence="1">
    <location>
        <begin position="273"/>
        <end position="296"/>
    </location>
</feature>
<dbReference type="EMBL" id="PPSW01000008">
    <property type="protein sequence ID" value="TLX47894.1"/>
    <property type="molecule type" value="Genomic_DNA"/>
</dbReference>
<reference evidence="3 4" key="1">
    <citation type="submission" date="2018-01" db="EMBL/GenBank/DDBJ databases">
        <title>Co-occurrence of chitin degradation, pigmentation and bioactivity in marine Pseudoalteromonas.</title>
        <authorList>
            <person name="Paulsen S."/>
            <person name="Gram L."/>
            <person name="Machado H."/>
        </authorList>
    </citation>
    <scope>NUCLEOTIDE SEQUENCE [LARGE SCALE GENOMIC DNA]</scope>
    <source>
        <strain evidence="3 4">S3663</strain>
    </source>
</reference>
<dbReference type="PANTHER" id="PTHR30572">
    <property type="entry name" value="MEMBRANE COMPONENT OF TRANSPORTER-RELATED"/>
    <property type="match status" value="1"/>
</dbReference>
<dbReference type="AlphaFoldDB" id="A0A5R9Q511"/>
<dbReference type="GO" id="GO:0005886">
    <property type="term" value="C:plasma membrane"/>
    <property type="evidence" value="ECO:0007669"/>
    <property type="project" value="TreeGrafter"/>
</dbReference>
<dbReference type="GO" id="GO:0022857">
    <property type="term" value="F:transmembrane transporter activity"/>
    <property type="evidence" value="ECO:0007669"/>
    <property type="project" value="TreeGrafter"/>
</dbReference>
<evidence type="ECO:0000313" key="4">
    <source>
        <dbReference type="Proteomes" id="UP000309186"/>
    </source>
</evidence>